<evidence type="ECO:0000313" key="1">
    <source>
        <dbReference type="EMBL" id="XDQ20471.1"/>
    </source>
</evidence>
<reference evidence="1" key="1">
    <citation type="submission" date="2024-07" db="EMBL/GenBank/DDBJ databases">
        <authorList>
            <person name="Yu S.T."/>
        </authorList>
    </citation>
    <scope>NUCLEOTIDE SEQUENCE</scope>
    <source>
        <strain evidence="1">R17</strain>
    </source>
</reference>
<gene>
    <name evidence="1" type="ORF">AB5J48_21110</name>
</gene>
<dbReference type="AlphaFoldDB" id="A0AB39NRI7"/>
<dbReference type="RefSeq" id="WP_228679031.1">
    <property type="nucleotide sequence ID" value="NZ_CP163433.1"/>
</dbReference>
<dbReference type="EMBL" id="CP163433">
    <property type="protein sequence ID" value="XDQ20471.1"/>
    <property type="molecule type" value="Genomic_DNA"/>
</dbReference>
<sequence length="230" mass="24806">MGSPMDQEPPFDPEVTLAAAAAGWGRLSARLGPDVRDRLAELLAVARAPEQGEAGRRAAARAASLLRERLPDEFGEGAQARLVAVHDAAGGPPTVQGFTTEDLAVLLMDGHHMVGPVLGPVRERLLAEPALDPDTVERRGGSPYSPDLIRLRGPGGRIRLPCFQFSDDTLPWLTVLEVNALLGADHDPWGAADWWLSANAWLGTRPARLLGSGRDRQLVEVARFLMESDY</sequence>
<dbReference type="GeneID" id="303244197"/>
<accession>A0AB39NRI7</accession>
<protein>
    <recommendedName>
        <fullName evidence="2">DUF2384 domain-containing protein</fullName>
    </recommendedName>
</protein>
<proteinExistence type="predicted"/>
<evidence type="ECO:0008006" key="2">
    <source>
        <dbReference type="Google" id="ProtNLM"/>
    </source>
</evidence>
<name>A0AB39NRI7_9ACTN</name>
<organism evidence="1">
    <name type="scientific">Streptomyces sp. R17</name>
    <dbReference type="NCBI Taxonomy" id="3238626"/>
    <lineage>
        <taxon>Bacteria</taxon>
        <taxon>Bacillati</taxon>
        <taxon>Actinomycetota</taxon>
        <taxon>Actinomycetes</taxon>
        <taxon>Kitasatosporales</taxon>
        <taxon>Streptomycetaceae</taxon>
        <taxon>Streptomyces</taxon>
    </lineage>
</organism>